<keyword evidence="4" id="KW-0472">Membrane</keyword>
<keyword evidence="4" id="KW-0496">Mitochondrion</keyword>
<dbReference type="EMBL" id="OB675418">
    <property type="protein sequence ID" value="CAD7235913.1"/>
    <property type="molecule type" value="Genomic_DNA"/>
</dbReference>
<dbReference type="InterPro" id="IPR019757">
    <property type="entry name" value="Pept_S26A_signal_pept_1_Lys-AS"/>
</dbReference>
<gene>
    <name evidence="5" type="ORF">CTOB1V02_LOCUS13728</name>
</gene>
<dbReference type="AlphaFoldDB" id="A0A7R8ZXY8"/>
<accession>A0A7R8ZXY8</accession>
<dbReference type="SUPFAM" id="SSF51306">
    <property type="entry name" value="LexA/Signal peptidase"/>
    <property type="match status" value="1"/>
</dbReference>
<dbReference type="OrthoDB" id="308440at2759"/>
<protein>
    <recommendedName>
        <fullName evidence="4">Mitochondrial inner membrane protease subunit</fullName>
        <ecNumber evidence="4">3.4.21.-</ecNumber>
    </recommendedName>
</protein>
<keyword evidence="3 4" id="KW-0378">Hydrolase</keyword>
<name>A0A7R8ZXY8_9CRUS</name>
<comment type="similarity">
    <text evidence="1 4">Belongs to the peptidase S26 family.</text>
</comment>
<dbReference type="CDD" id="cd06530">
    <property type="entry name" value="S26_SPase_I"/>
    <property type="match status" value="1"/>
</dbReference>
<evidence type="ECO:0000313" key="5">
    <source>
        <dbReference type="EMBL" id="CAD7235913.1"/>
    </source>
</evidence>
<dbReference type="Gene3D" id="2.10.109.10">
    <property type="entry name" value="Umud Fragment, subunit A"/>
    <property type="match status" value="1"/>
</dbReference>
<dbReference type="Pfam" id="PF10502">
    <property type="entry name" value="Peptidase_S26"/>
    <property type="match status" value="1"/>
</dbReference>
<dbReference type="PANTHER" id="PTHR43390">
    <property type="entry name" value="SIGNAL PEPTIDASE I"/>
    <property type="match status" value="1"/>
</dbReference>
<sequence length="186" mass="21451">MVIPTGSMENTLLIGDALFVEKVSYGARVPFTPIGLPFAELIYRKAYLDQPRLPYMRLPGWRKLKQNDIVVFNFPMDSTFNAIDRRDPYVKRLVGMPGDVIEIDSSVLKVNGKVFQPKKDAKLQEHEENKISIREDAIYINGKPTDSYTVQQDYFWMMGDNRDQSLDARYFGFVPENHIMGRPVLL</sequence>
<dbReference type="NCBIfam" id="TIGR02227">
    <property type="entry name" value="sigpep_I_bact"/>
    <property type="match status" value="1"/>
</dbReference>
<evidence type="ECO:0000256" key="3">
    <source>
        <dbReference type="ARBA" id="ARBA00022801"/>
    </source>
</evidence>
<evidence type="ECO:0000256" key="4">
    <source>
        <dbReference type="RuleBase" id="RU362041"/>
    </source>
</evidence>
<keyword evidence="4" id="KW-0645">Protease</keyword>
<dbReference type="PANTHER" id="PTHR43390:SF1">
    <property type="entry name" value="CHLOROPLAST PROCESSING PEPTIDASE"/>
    <property type="match status" value="1"/>
</dbReference>
<dbReference type="GO" id="GO:0004252">
    <property type="term" value="F:serine-type endopeptidase activity"/>
    <property type="evidence" value="ECO:0007669"/>
    <property type="project" value="InterPro"/>
</dbReference>
<dbReference type="GO" id="GO:0006465">
    <property type="term" value="P:signal peptide processing"/>
    <property type="evidence" value="ECO:0007669"/>
    <property type="project" value="InterPro"/>
</dbReference>
<keyword evidence="4" id="KW-0999">Mitochondrion inner membrane</keyword>
<dbReference type="PRINTS" id="PR00727">
    <property type="entry name" value="LEADERPTASE"/>
</dbReference>
<dbReference type="InterPro" id="IPR036286">
    <property type="entry name" value="LexA/Signal_pep-like_sf"/>
</dbReference>
<dbReference type="PROSITE" id="PS00760">
    <property type="entry name" value="SPASE_I_2"/>
    <property type="match status" value="1"/>
</dbReference>
<dbReference type="EC" id="3.4.21.-" evidence="4"/>
<organism evidence="5">
    <name type="scientific">Cyprideis torosa</name>
    <dbReference type="NCBI Taxonomy" id="163714"/>
    <lineage>
        <taxon>Eukaryota</taxon>
        <taxon>Metazoa</taxon>
        <taxon>Ecdysozoa</taxon>
        <taxon>Arthropoda</taxon>
        <taxon>Crustacea</taxon>
        <taxon>Oligostraca</taxon>
        <taxon>Ostracoda</taxon>
        <taxon>Podocopa</taxon>
        <taxon>Podocopida</taxon>
        <taxon>Cytherocopina</taxon>
        <taxon>Cytheroidea</taxon>
        <taxon>Cytherideidae</taxon>
        <taxon>Cyprideis</taxon>
    </lineage>
</organism>
<dbReference type="GO" id="GO:0005743">
    <property type="term" value="C:mitochondrial inner membrane"/>
    <property type="evidence" value="ECO:0007669"/>
    <property type="project" value="UniProtKB-SubCell"/>
</dbReference>
<feature type="non-terminal residue" evidence="5">
    <location>
        <position position="1"/>
    </location>
</feature>
<proteinExistence type="inferred from homology"/>
<reference evidence="5" key="1">
    <citation type="submission" date="2020-11" db="EMBL/GenBank/DDBJ databases">
        <authorList>
            <person name="Tran Van P."/>
        </authorList>
    </citation>
    <scope>NUCLEOTIDE SEQUENCE</scope>
</reference>
<dbReference type="InterPro" id="IPR019533">
    <property type="entry name" value="Peptidase_S26"/>
</dbReference>
<evidence type="ECO:0000256" key="1">
    <source>
        <dbReference type="ARBA" id="ARBA00009370"/>
    </source>
</evidence>
<comment type="subunit">
    <text evidence="2">Heterodimer of 2 subunits, IMMPL1 and IMMPL2.</text>
</comment>
<dbReference type="InterPro" id="IPR000223">
    <property type="entry name" value="Pept_S26A_signal_pept_1"/>
</dbReference>
<comment type="subcellular location">
    <subcellularLocation>
        <location evidence="4">Mitochondrion inner membrane</location>
    </subcellularLocation>
</comment>
<evidence type="ECO:0000256" key="2">
    <source>
        <dbReference type="ARBA" id="ARBA00011805"/>
    </source>
</evidence>